<feature type="transmembrane region" description="Helical" evidence="6">
    <location>
        <begin position="23"/>
        <end position="44"/>
    </location>
</feature>
<dbReference type="GO" id="GO:0015209">
    <property type="term" value="F:cytosine transmembrane transporter activity"/>
    <property type="evidence" value="ECO:0007669"/>
    <property type="project" value="InterPro"/>
</dbReference>
<name>A0A268P0N5_SHOCL</name>
<dbReference type="PANTHER" id="PTHR30569:SF0">
    <property type="entry name" value="CYTOSINE PERMEASE"/>
    <property type="match status" value="1"/>
</dbReference>
<dbReference type="GO" id="GO:0005886">
    <property type="term" value="C:plasma membrane"/>
    <property type="evidence" value="ECO:0007669"/>
    <property type="project" value="TreeGrafter"/>
</dbReference>
<feature type="transmembrane region" description="Helical" evidence="6">
    <location>
        <begin position="162"/>
        <end position="183"/>
    </location>
</feature>
<reference evidence="7 8" key="1">
    <citation type="submission" date="2017-07" db="EMBL/GenBank/DDBJ databases">
        <title>Isolation and whole genome analysis of endospore-forming bacteria from heroin.</title>
        <authorList>
            <person name="Kalinowski J."/>
            <person name="Ahrens B."/>
            <person name="Al-Dilaimi A."/>
            <person name="Winkler A."/>
            <person name="Wibberg D."/>
            <person name="Schleenbecker U."/>
            <person name="Ruckert C."/>
            <person name="Wolfel R."/>
            <person name="Grass G."/>
        </authorList>
    </citation>
    <scope>NUCLEOTIDE SEQUENCE [LARGE SCALE GENOMIC DNA]</scope>
    <source>
        <strain evidence="7 8">7539</strain>
    </source>
</reference>
<keyword evidence="3 6" id="KW-0812">Transmembrane</keyword>
<dbReference type="CDD" id="cd11484">
    <property type="entry name" value="SLC-NCS1sbd_CobB-like"/>
    <property type="match status" value="1"/>
</dbReference>
<dbReference type="OMA" id="TQIGWYA"/>
<keyword evidence="4 6" id="KW-1133">Transmembrane helix</keyword>
<accession>A0A268P0N5</accession>
<evidence type="ECO:0000256" key="4">
    <source>
        <dbReference type="ARBA" id="ARBA00022989"/>
    </source>
</evidence>
<comment type="subcellular location">
    <subcellularLocation>
        <location evidence="1">Membrane</location>
        <topology evidence="1">Multi-pass membrane protein</topology>
    </subcellularLocation>
</comment>
<feature type="transmembrane region" description="Helical" evidence="6">
    <location>
        <begin position="370"/>
        <end position="389"/>
    </location>
</feature>
<dbReference type="Proteomes" id="UP000216207">
    <property type="component" value="Unassembled WGS sequence"/>
</dbReference>
<dbReference type="RefSeq" id="WP_011248154.1">
    <property type="nucleotide sequence ID" value="NZ_BOQS01000001.1"/>
</dbReference>
<dbReference type="EMBL" id="NPCC01000009">
    <property type="protein sequence ID" value="PAE89302.1"/>
    <property type="molecule type" value="Genomic_DNA"/>
</dbReference>
<dbReference type="InterPro" id="IPR030191">
    <property type="entry name" value="CodB"/>
</dbReference>
<evidence type="ECO:0000256" key="6">
    <source>
        <dbReference type="SAM" id="Phobius"/>
    </source>
</evidence>
<keyword evidence="5 6" id="KW-0472">Membrane</keyword>
<dbReference type="InterPro" id="IPR001248">
    <property type="entry name" value="Pur-cyt_permease"/>
</dbReference>
<evidence type="ECO:0000256" key="1">
    <source>
        <dbReference type="ARBA" id="ARBA00004141"/>
    </source>
</evidence>
<evidence type="ECO:0000256" key="5">
    <source>
        <dbReference type="ARBA" id="ARBA00023136"/>
    </source>
</evidence>
<comment type="caution">
    <text evidence="7">The sequence shown here is derived from an EMBL/GenBank/DDBJ whole genome shotgun (WGS) entry which is preliminary data.</text>
</comment>
<feature type="transmembrane region" description="Helical" evidence="6">
    <location>
        <begin position="198"/>
        <end position="219"/>
    </location>
</feature>
<feature type="transmembrane region" description="Helical" evidence="6">
    <location>
        <begin position="134"/>
        <end position="155"/>
    </location>
</feature>
<comment type="similarity">
    <text evidence="2">Belongs to the purine-cytosine permease (2.A.39) family.</text>
</comment>
<evidence type="ECO:0000256" key="3">
    <source>
        <dbReference type="ARBA" id="ARBA00022692"/>
    </source>
</evidence>
<feature type="transmembrane region" description="Helical" evidence="6">
    <location>
        <begin position="231"/>
        <end position="253"/>
    </location>
</feature>
<evidence type="ECO:0000313" key="7">
    <source>
        <dbReference type="EMBL" id="PAE89302.1"/>
    </source>
</evidence>
<dbReference type="PANTHER" id="PTHR30569">
    <property type="entry name" value="CYTOSINE TRANSPORTER CODB"/>
    <property type="match status" value="1"/>
</dbReference>
<feature type="transmembrane region" description="Helical" evidence="6">
    <location>
        <begin position="395"/>
        <end position="419"/>
    </location>
</feature>
<dbReference type="AlphaFoldDB" id="A0A268P0N5"/>
<dbReference type="Pfam" id="PF02133">
    <property type="entry name" value="Transp_cyt_pur"/>
    <property type="match status" value="1"/>
</dbReference>
<proteinExistence type="inferred from homology"/>
<feature type="transmembrane region" description="Helical" evidence="6">
    <location>
        <begin position="91"/>
        <end position="114"/>
    </location>
</feature>
<feature type="transmembrane region" description="Helical" evidence="6">
    <location>
        <begin position="333"/>
        <end position="350"/>
    </location>
</feature>
<sequence length="429" mass="45968">MEEAYKTINDFEREPVPKEVRKGWLPMATVWFAIGIDLSGMLLGAQLGAGIPFVEALLAVAVGSLFLGVLGAICANIGAATGLSTTMISNFVFGAAGAKVISVIISISMIGWFGVQAGFFAENTVSVVEHLTGWALPLPVVAFVGGLLMMTTAFAFRWFEKLTNWTSPLLVVLILAALVLAFTQRDASAVLAPVEAKFSFGVAVSLVVGIYVLGTILSPDISRWAKSKKDAMIAAFLGFFFGNSFMVVIAVLLSKLLNTEDLAQVFILLGLSLPALIVLTFSQWTTNTNNLYSASLSMSVLIPKAKRPVLTLVMGIAASALAFIGIFDHFITFLSLMTMLIAPVGGVYAAEYYVVDKQKFSFQALHSRKLIGRSLAVWLVTSLFCWLTTPAPDGLGLLVFTTIPALDGFIVAFVLQALIGKAVFARKNR</sequence>
<organism evidence="7 8">
    <name type="scientific">Shouchella clausii</name>
    <name type="common">Alkalihalobacillus clausii</name>
    <dbReference type="NCBI Taxonomy" id="79880"/>
    <lineage>
        <taxon>Bacteria</taxon>
        <taxon>Bacillati</taxon>
        <taxon>Bacillota</taxon>
        <taxon>Bacilli</taxon>
        <taxon>Bacillales</taxon>
        <taxon>Bacillaceae</taxon>
        <taxon>Shouchella</taxon>
    </lineage>
</organism>
<dbReference type="Gene3D" id="1.10.4160.10">
    <property type="entry name" value="Hydantoin permease"/>
    <property type="match status" value="1"/>
</dbReference>
<feature type="transmembrane region" description="Helical" evidence="6">
    <location>
        <begin position="307"/>
        <end position="327"/>
    </location>
</feature>
<feature type="transmembrane region" description="Helical" evidence="6">
    <location>
        <begin position="265"/>
        <end position="286"/>
    </location>
</feature>
<protein>
    <submittedName>
        <fullName evidence="7">Cytosine permease</fullName>
    </submittedName>
</protein>
<evidence type="ECO:0000313" key="8">
    <source>
        <dbReference type="Proteomes" id="UP000216207"/>
    </source>
</evidence>
<evidence type="ECO:0000256" key="2">
    <source>
        <dbReference type="ARBA" id="ARBA00008974"/>
    </source>
</evidence>
<gene>
    <name evidence="7" type="ORF">CHH72_08400</name>
</gene>
<feature type="transmembrane region" description="Helical" evidence="6">
    <location>
        <begin position="56"/>
        <end position="79"/>
    </location>
</feature>